<sequence length="84" mass="9518">ALNLDAVASSLIVISFSLPWGGVLLPALLGRLAKWIDESPNLFGELTWARRKDLLQIIGSWRWKGPFGESPTTFYEQRFVCRKL</sequence>
<gene>
    <name evidence="2" type="ORF">H5410_028071</name>
</gene>
<feature type="non-terminal residue" evidence="2">
    <location>
        <position position="84"/>
    </location>
</feature>
<protein>
    <submittedName>
        <fullName evidence="2">Uncharacterized protein</fullName>
    </submittedName>
</protein>
<comment type="caution">
    <text evidence="2">The sequence shown here is derived from an EMBL/GenBank/DDBJ whole genome shotgun (WGS) entry which is preliminary data.</text>
</comment>
<proteinExistence type="predicted"/>
<evidence type="ECO:0000313" key="3">
    <source>
        <dbReference type="Proteomes" id="UP000824120"/>
    </source>
</evidence>
<feature type="transmembrane region" description="Helical" evidence="1">
    <location>
        <begin position="6"/>
        <end position="29"/>
    </location>
</feature>
<dbReference type="Proteomes" id="UP000824120">
    <property type="component" value="Chromosome 5"/>
</dbReference>
<evidence type="ECO:0000313" key="2">
    <source>
        <dbReference type="EMBL" id="KAG5606579.1"/>
    </source>
</evidence>
<accession>A0A9J5Z0X2</accession>
<keyword evidence="1" id="KW-0812">Transmembrane</keyword>
<dbReference type="AlphaFoldDB" id="A0A9J5Z0X2"/>
<dbReference type="EMBL" id="JACXVP010000005">
    <property type="protein sequence ID" value="KAG5606579.1"/>
    <property type="molecule type" value="Genomic_DNA"/>
</dbReference>
<keyword evidence="1" id="KW-1133">Transmembrane helix</keyword>
<organism evidence="2 3">
    <name type="scientific">Solanum commersonii</name>
    <name type="common">Commerson's wild potato</name>
    <name type="synonym">Commerson's nightshade</name>
    <dbReference type="NCBI Taxonomy" id="4109"/>
    <lineage>
        <taxon>Eukaryota</taxon>
        <taxon>Viridiplantae</taxon>
        <taxon>Streptophyta</taxon>
        <taxon>Embryophyta</taxon>
        <taxon>Tracheophyta</taxon>
        <taxon>Spermatophyta</taxon>
        <taxon>Magnoliopsida</taxon>
        <taxon>eudicotyledons</taxon>
        <taxon>Gunneridae</taxon>
        <taxon>Pentapetalae</taxon>
        <taxon>asterids</taxon>
        <taxon>lamiids</taxon>
        <taxon>Solanales</taxon>
        <taxon>Solanaceae</taxon>
        <taxon>Solanoideae</taxon>
        <taxon>Solaneae</taxon>
        <taxon>Solanum</taxon>
    </lineage>
</organism>
<evidence type="ECO:0000256" key="1">
    <source>
        <dbReference type="SAM" id="Phobius"/>
    </source>
</evidence>
<keyword evidence="1" id="KW-0472">Membrane</keyword>
<name>A0A9J5Z0X2_SOLCO</name>
<keyword evidence="3" id="KW-1185">Reference proteome</keyword>
<reference evidence="2 3" key="1">
    <citation type="submission" date="2020-09" db="EMBL/GenBank/DDBJ databases">
        <title>De no assembly of potato wild relative species, Solanum commersonii.</title>
        <authorList>
            <person name="Cho K."/>
        </authorList>
    </citation>
    <scope>NUCLEOTIDE SEQUENCE [LARGE SCALE GENOMIC DNA]</scope>
    <source>
        <strain evidence="2">LZ3.2</strain>
        <tissue evidence="2">Leaf</tissue>
    </source>
</reference>